<dbReference type="Pfam" id="PF12662">
    <property type="entry name" value="cEGF"/>
    <property type="match status" value="1"/>
</dbReference>
<dbReference type="CDD" id="cd00054">
    <property type="entry name" value="EGF_CA"/>
    <property type="match status" value="1"/>
</dbReference>
<dbReference type="InterPro" id="IPR051145">
    <property type="entry name" value="GAS-SHBG-PROS"/>
</dbReference>
<keyword evidence="5" id="KW-0254">Endocytosis</keyword>
<dbReference type="PANTHER" id="PTHR24040">
    <property type="entry name" value="LAMININ G-LIKE DOMAIN-CONTAINING PROTEIN"/>
    <property type="match status" value="1"/>
</dbReference>
<dbReference type="SUPFAM" id="SSF57184">
    <property type="entry name" value="Growth factor receptor domain"/>
    <property type="match status" value="1"/>
</dbReference>
<evidence type="ECO:0000256" key="7">
    <source>
        <dbReference type="ARBA" id="ARBA00022737"/>
    </source>
</evidence>
<keyword evidence="3" id="KW-0964">Secreted</keyword>
<dbReference type="InterPro" id="IPR000742">
    <property type="entry name" value="EGF"/>
</dbReference>
<evidence type="ECO:0000256" key="3">
    <source>
        <dbReference type="ARBA" id="ARBA00022525"/>
    </source>
</evidence>
<dbReference type="SMART" id="SM00179">
    <property type="entry name" value="EGF_CA"/>
    <property type="match status" value="3"/>
</dbReference>
<evidence type="ECO:0000313" key="16">
    <source>
        <dbReference type="EnsemblMetazoa" id="CapteP202655"/>
    </source>
</evidence>
<dbReference type="GO" id="GO:0005509">
    <property type="term" value="F:calcium ion binding"/>
    <property type="evidence" value="ECO:0007669"/>
    <property type="project" value="InterPro"/>
</dbReference>
<evidence type="ECO:0000256" key="4">
    <source>
        <dbReference type="ARBA" id="ARBA00022536"/>
    </source>
</evidence>
<dbReference type="InterPro" id="IPR001881">
    <property type="entry name" value="EGF-like_Ca-bd_dom"/>
</dbReference>
<dbReference type="PROSITE" id="PS51212">
    <property type="entry name" value="WSC"/>
    <property type="match status" value="1"/>
</dbReference>
<dbReference type="InterPro" id="IPR009030">
    <property type="entry name" value="Growth_fac_rcpt_cys_sf"/>
</dbReference>
<evidence type="ECO:0000256" key="6">
    <source>
        <dbReference type="ARBA" id="ARBA00022692"/>
    </source>
</evidence>
<dbReference type="FunFam" id="2.10.25.10:FF:000009">
    <property type="entry name" value="Low-density lipoprotein receptor isoform 1"/>
    <property type="match status" value="1"/>
</dbReference>
<reference evidence="16" key="3">
    <citation type="submission" date="2015-06" db="UniProtKB">
        <authorList>
            <consortium name="EnsemblMetazoa"/>
        </authorList>
    </citation>
    <scope>IDENTIFICATION</scope>
</reference>
<dbReference type="PANTHER" id="PTHR24040:SF13">
    <property type="entry name" value="FIBROPELLIN-1"/>
    <property type="match status" value="1"/>
</dbReference>
<feature type="chain" id="PRO_5008788972" description="WSC domain-containing protein" evidence="13">
    <location>
        <begin position="21"/>
        <end position="432"/>
    </location>
</feature>
<dbReference type="Gene3D" id="2.10.25.10">
    <property type="entry name" value="Laminin"/>
    <property type="match status" value="4"/>
</dbReference>
<keyword evidence="7" id="KW-0677">Repeat</keyword>
<evidence type="ECO:0000256" key="1">
    <source>
        <dbReference type="ARBA" id="ARBA00004479"/>
    </source>
</evidence>
<dbReference type="EMBL" id="KB293028">
    <property type="protein sequence ID" value="ELU16648.1"/>
    <property type="molecule type" value="Genomic_DNA"/>
</dbReference>
<evidence type="ECO:0000256" key="2">
    <source>
        <dbReference type="ARBA" id="ARBA00004613"/>
    </source>
</evidence>
<comment type="subcellular location">
    <subcellularLocation>
        <location evidence="1">Membrane</location>
        <topology evidence="1">Single-pass type I membrane protein</topology>
    </subcellularLocation>
    <subcellularLocation>
        <location evidence="2">Secreted</location>
    </subcellularLocation>
</comment>
<dbReference type="SUPFAM" id="SSF57196">
    <property type="entry name" value="EGF/Laminin"/>
    <property type="match status" value="1"/>
</dbReference>
<dbReference type="GO" id="GO:0016020">
    <property type="term" value="C:membrane"/>
    <property type="evidence" value="ECO:0007669"/>
    <property type="project" value="UniProtKB-SubCell"/>
</dbReference>
<proteinExistence type="predicted"/>
<dbReference type="HOGENOM" id="CLU_634994_0_0_1"/>
<dbReference type="EMBL" id="AMQN01017351">
    <property type="status" value="NOT_ANNOTATED_CDS"/>
    <property type="molecule type" value="Genomic_DNA"/>
</dbReference>
<gene>
    <name evidence="15" type="ORF">CAPTEDRAFT_202655</name>
</gene>
<dbReference type="SMART" id="SM00181">
    <property type="entry name" value="EGF"/>
    <property type="match status" value="4"/>
</dbReference>
<reference evidence="17" key="1">
    <citation type="submission" date="2012-12" db="EMBL/GenBank/DDBJ databases">
        <authorList>
            <person name="Hellsten U."/>
            <person name="Grimwood J."/>
            <person name="Chapman J.A."/>
            <person name="Shapiro H."/>
            <person name="Aerts A."/>
            <person name="Otillar R.P."/>
            <person name="Terry A.Y."/>
            <person name="Boore J.L."/>
            <person name="Simakov O."/>
            <person name="Marletaz F."/>
            <person name="Cho S.-J."/>
            <person name="Edsinger-Gonzales E."/>
            <person name="Havlak P."/>
            <person name="Kuo D.-H."/>
            <person name="Larsson T."/>
            <person name="Lv J."/>
            <person name="Arendt D."/>
            <person name="Savage R."/>
            <person name="Osoegawa K."/>
            <person name="de Jong P."/>
            <person name="Lindberg D.R."/>
            <person name="Seaver E.C."/>
            <person name="Weisblat D.A."/>
            <person name="Putnam N.H."/>
            <person name="Grigoriev I.V."/>
            <person name="Rokhsar D.S."/>
        </authorList>
    </citation>
    <scope>NUCLEOTIDE SEQUENCE</scope>
    <source>
        <strain evidence="17">I ESC-2004</strain>
    </source>
</reference>
<evidence type="ECO:0000259" key="14">
    <source>
        <dbReference type="PROSITE" id="PS51212"/>
    </source>
</evidence>
<dbReference type="AlphaFoldDB" id="R7VCU9"/>
<evidence type="ECO:0000256" key="12">
    <source>
        <dbReference type="ARBA" id="ARBA00023180"/>
    </source>
</evidence>
<keyword evidence="8" id="KW-1133">Transmembrane helix</keyword>
<dbReference type="OrthoDB" id="1100386at2759"/>
<feature type="domain" description="WSC" evidence="14">
    <location>
        <begin position="30"/>
        <end position="171"/>
    </location>
</feature>
<sequence length="432" mass="48739">MAVVALRVLIFTGLLNFIICEGLKHDPDFEDQYIGCYTDNSSRALESIVYKDRTGTNSNGRCIRECSFRGFMFAATEPDLRIPIAECSRTCADHAARILFSKPTHLNAGVLRTQKRSRKCERANAGDECHCGNNYNYDRHGSKPDHCTLGCQGNTAETCGGDWRLQLYSVCPIGKYKGAGEAVIDDKPNCESECHCNKLPCFYFNGTCTDGCATGWKEHACNQIDCNHENGGCKHRCEEDKDDEWCSCLEGFKISTDDWKKCVDINECEDKTHHEDCHTCVNTEGSYTCECRNGYELDPITEQKCIDINECEEGKGIVNEQDCHTCVNTIGSYTCECNQYYEIDPDTNKTCIDINECAGKRGDDFHQDCHECINENPGYRCKCNNGFREDISINEGNCIDINEMGKYFIEVFKYVISGFAPQKNAIIEMTYN</sequence>
<reference evidence="15 17" key="2">
    <citation type="journal article" date="2013" name="Nature">
        <title>Insights into bilaterian evolution from three spiralian genomes.</title>
        <authorList>
            <person name="Simakov O."/>
            <person name="Marletaz F."/>
            <person name="Cho S.J."/>
            <person name="Edsinger-Gonzales E."/>
            <person name="Havlak P."/>
            <person name="Hellsten U."/>
            <person name="Kuo D.H."/>
            <person name="Larsson T."/>
            <person name="Lv J."/>
            <person name="Arendt D."/>
            <person name="Savage R."/>
            <person name="Osoegawa K."/>
            <person name="de Jong P."/>
            <person name="Grimwood J."/>
            <person name="Chapman J.A."/>
            <person name="Shapiro H."/>
            <person name="Aerts A."/>
            <person name="Otillar R.P."/>
            <person name="Terry A.Y."/>
            <person name="Boore J.L."/>
            <person name="Grigoriev I.V."/>
            <person name="Lindberg D.R."/>
            <person name="Seaver E.C."/>
            <person name="Weisblat D.A."/>
            <person name="Putnam N.H."/>
            <person name="Rokhsar D.S."/>
        </authorList>
    </citation>
    <scope>NUCLEOTIDE SEQUENCE</scope>
    <source>
        <strain evidence="15 17">I ESC-2004</strain>
    </source>
</reference>
<evidence type="ECO:0000313" key="17">
    <source>
        <dbReference type="Proteomes" id="UP000014760"/>
    </source>
</evidence>
<dbReference type="InterPro" id="IPR049883">
    <property type="entry name" value="NOTCH1_EGF-like"/>
</dbReference>
<keyword evidence="4" id="KW-0245">EGF-like domain</keyword>
<dbReference type="STRING" id="283909.R7VCU9"/>
<dbReference type="Pfam" id="PF07645">
    <property type="entry name" value="EGF_CA"/>
    <property type="match status" value="1"/>
</dbReference>
<feature type="signal peptide" evidence="13">
    <location>
        <begin position="1"/>
        <end position="20"/>
    </location>
</feature>
<dbReference type="EnsemblMetazoa" id="CapteT202655">
    <property type="protein sequence ID" value="CapteP202655"/>
    <property type="gene ID" value="CapteG202655"/>
</dbReference>
<keyword evidence="13" id="KW-0732">Signal</keyword>
<protein>
    <recommendedName>
        <fullName evidence="14">WSC domain-containing protein</fullName>
    </recommendedName>
</protein>
<evidence type="ECO:0000256" key="9">
    <source>
        <dbReference type="ARBA" id="ARBA00023136"/>
    </source>
</evidence>
<keyword evidence="6" id="KW-0812">Transmembrane</keyword>
<keyword evidence="17" id="KW-1185">Reference proteome</keyword>
<dbReference type="Proteomes" id="UP000014760">
    <property type="component" value="Unassembled WGS sequence"/>
</dbReference>
<name>R7VCU9_CAPTE</name>
<evidence type="ECO:0000256" key="13">
    <source>
        <dbReference type="SAM" id="SignalP"/>
    </source>
</evidence>
<accession>R7VCU9</accession>
<keyword evidence="11" id="KW-0675">Receptor</keyword>
<dbReference type="GO" id="GO:0006897">
    <property type="term" value="P:endocytosis"/>
    <property type="evidence" value="ECO:0007669"/>
    <property type="project" value="UniProtKB-KW"/>
</dbReference>
<evidence type="ECO:0000256" key="5">
    <source>
        <dbReference type="ARBA" id="ARBA00022583"/>
    </source>
</evidence>
<evidence type="ECO:0000256" key="11">
    <source>
        <dbReference type="ARBA" id="ARBA00023170"/>
    </source>
</evidence>
<dbReference type="InterPro" id="IPR002889">
    <property type="entry name" value="WSC_carb-bd"/>
</dbReference>
<evidence type="ECO:0000313" key="15">
    <source>
        <dbReference type="EMBL" id="ELU16648.1"/>
    </source>
</evidence>
<evidence type="ECO:0000256" key="10">
    <source>
        <dbReference type="ARBA" id="ARBA00023157"/>
    </source>
</evidence>
<keyword evidence="9" id="KW-0472">Membrane</keyword>
<dbReference type="GO" id="GO:0005576">
    <property type="term" value="C:extracellular region"/>
    <property type="evidence" value="ECO:0007669"/>
    <property type="project" value="UniProtKB-SubCell"/>
</dbReference>
<evidence type="ECO:0000256" key="8">
    <source>
        <dbReference type="ARBA" id="ARBA00022989"/>
    </source>
</evidence>
<keyword evidence="12" id="KW-0325">Glycoprotein</keyword>
<dbReference type="InterPro" id="IPR026823">
    <property type="entry name" value="cEGF"/>
</dbReference>
<organism evidence="15">
    <name type="scientific">Capitella teleta</name>
    <name type="common">Polychaete worm</name>
    <dbReference type="NCBI Taxonomy" id="283909"/>
    <lineage>
        <taxon>Eukaryota</taxon>
        <taxon>Metazoa</taxon>
        <taxon>Spiralia</taxon>
        <taxon>Lophotrochozoa</taxon>
        <taxon>Annelida</taxon>
        <taxon>Polychaeta</taxon>
        <taxon>Sedentaria</taxon>
        <taxon>Scolecida</taxon>
        <taxon>Capitellidae</taxon>
        <taxon>Capitella</taxon>
    </lineage>
</organism>
<keyword evidence="10" id="KW-1015">Disulfide bond</keyword>
<dbReference type="EMBL" id="AMQN01017352">
    <property type="status" value="NOT_ANNOTATED_CDS"/>
    <property type="molecule type" value="Genomic_DNA"/>
</dbReference>